<evidence type="ECO:0000256" key="4">
    <source>
        <dbReference type="ARBA" id="ARBA00023027"/>
    </source>
</evidence>
<dbReference type="InterPro" id="IPR006367">
    <property type="entry name" value="Sirohaem_synthase_N"/>
</dbReference>
<comment type="caution">
    <text evidence="7">The sequence shown here is derived from an EMBL/GenBank/DDBJ whole genome shotgun (WGS) entry which is preliminary data.</text>
</comment>
<evidence type="ECO:0000256" key="6">
    <source>
        <dbReference type="ARBA" id="ARBA00047561"/>
    </source>
</evidence>
<name>A0ABR7MXG5_9FIRM</name>
<dbReference type="InterPro" id="IPR042518">
    <property type="entry name" value="SirC_C"/>
</dbReference>
<dbReference type="SUPFAM" id="SSF51735">
    <property type="entry name" value="NAD(P)-binding Rossmann-fold domains"/>
    <property type="match status" value="1"/>
</dbReference>
<evidence type="ECO:0000313" key="8">
    <source>
        <dbReference type="Proteomes" id="UP000606193"/>
    </source>
</evidence>
<evidence type="ECO:0000256" key="1">
    <source>
        <dbReference type="ARBA" id="ARBA00005010"/>
    </source>
</evidence>
<dbReference type="NCBIfam" id="TIGR01470">
    <property type="entry name" value="cysG_Nterm"/>
    <property type="match status" value="1"/>
</dbReference>
<keyword evidence="3" id="KW-0560">Oxidoreductase</keyword>
<comment type="pathway">
    <text evidence="1">Porphyrin-containing compound metabolism; siroheme biosynthesis; sirohydrochlorin from precorrin-2: step 1/1.</text>
</comment>
<dbReference type="Gene3D" id="1.10.8.610">
    <property type="entry name" value="SirC, precorrin-2 dehydrogenase, C-terminal helical domain-like"/>
    <property type="match status" value="1"/>
</dbReference>
<evidence type="ECO:0000256" key="2">
    <source>
        <dbReference type="ARBA" id="ARBA00012400"/>
    </source>
</evidence>
<dbReference type="RefSeq" id="WP_249296860.1">
    <property type="nucleotide sequence ID" value="NZ_JACRSX010000001.1"/>
</dbReference>
<dbReference type="Gene3D" id="3.40.50.720">
    <property type="entry name" value="NAD(P)-binding Rossmann-like Domain"/>
    <property type="match status" value="1"/>
</dbReference>
<evidence type="ECO:0000256" key="5">
    <source>
        <dbReference type="ARBA" id="ARBA00023244"/>
    </source>
</evidence>
<comment type="catalytic activity">
    <reaction evidence="6">
        <text>precorrin-2 + NAD(+) = sirohydrochlorin + NADH + 2 H(+)</text>
        <dbReference type="Rhea" id="RHEA:15613"/>
        <dbReference type="ChEBI" id="CHEBI:15378"/>
        <dbReference type="ChEBI" id="CHEBI:57540"/>
        <dbReference type="ChEBI" id="CHEBI:57945"/>
        <dbReference type="ChEBI" id="CHEBI:58351"/>
        <dbReference type="ChEBI" id="CHEBI:58827"/>
        <dbReference type="EC" id="1.3.1.76"/>
    </reaction>
</comment>
<proteinExistence type="predicted"/>
<dbReference type="PANTHER" id="PTHR35330">
    <property type="entry name" value="SIROHEME BIOSYNTHESIS PROTEIN MET8"/>
    <property type="match status" value="1"/>
</dbReference>
<evidence type="ECO:0000313" key="7">
    <source>
        <dbReference type="EMBL" id="MBC8561074.1"/>
    </source>
</evidence>
<dbReference type="PANTHER" id="PTHR35330:SF1">
    <property type="entry name" value="SIROHEME BIOSYNTHESIS PROTEIN MET8"/>
    <property type="match status" value="1"/>
</dbReference>
<keyword evidence="5" id="KW-0627">Porphyrin biosynthesis</keyword>
<dbReference type="InterPro" id="IPR036291">
    <property type="entry name" value="NAD(P)-bd_dom_sf"/>
</dbReference>
<dbReference type="EMBL" id="JACRSX010000001">
    <property type="protein sequence ID" value="MBC8561074.1"/>
    <property type="molecule type" value="Genomic_DNA"/>
</dbReference>
<sequence>MAYFPFFVELEGKECLVVGGGDVAFRKIRELLPFGVNITVVSLEICESICNLAGEYPGQMKLLYREYKKADLEQKFFVIAATDDEQCNREISEYCRQEKILVNVVDDKEKCSFYFPSLVKQKDIVAGFSSGGNSPALIKELRRELQGQIPEYFGQLNERLGQIRPQVKKAFSTEQQRKQYYNQVIHKSREESRALSVQEMEELIHKSFTQS</sequence>
<reference evidence="7 8" key="1">
    <citation type="submission" date="2020-08" db="EMBL/GenBank/DDBJ databases">
        <title>Genome public.</title>
        <authorList>
            <person name="Liu C."/>
            <person name="Sun Q."/>
        </authorList>
    </citation>
    <scope>NUCLEOTIDE SEQUENCE [LARGE SCALE GENOMIC DNA]</scope>
    <source>
        <strain evidence="7 8">NSJ-37</strain>
    </source>
</reference>
<dbReference type="InterPro" id="IPR028161">
    <property type="entry name" value="Met8-like"/>
</dbReference>
<evidence type="ECO:0000256" key="3">
    <source>
        <dbReference type="ARBA" id="ARBA00023002"/>
    </source>
</evidence>
<dbReference type="EC" id="1.3.1.76" evidence="2"/>
<accession>A0ABR7MXG5</accession>
<gene>
    <name evidence="7" type="ORF">H8704_00265</name>
</gene>
<organism evidence="7 8">
    <name type="scientific">Jutongia huaianensis</name>
    <dbReference type="NCBI Taxonomy" id="2763668"/>
    <lineage>
        <taxon>Bacteria</taxon>
        <taxon>Bacillati</taxon>
        <taxon>Bacillota</taxon>
        <taxon>Clostridia</taxon>
        <taxon>Lachnospirales</taxon>
        <taxon>Lachnospiraceae</taxon>
        <taxon>Jutongia</taxon>
    </lineage>
</organism>
<protein>
    <recommendedName>
        <fullName evidence="2">precorrin-2 dehydrogenase</fullName>
        <ecNumber evidence="2">1.3.1.76</ecNumber>
    </recommendedName>
</protein>
<dbReference type="Pfam" id="PF13241">
    <property type="entry name" value="NAD_binding_7"/>
    <property type="match status" value="1"/>
</dbReference>
<dbReference type="SUPFAM" id="SSF75615">
    <property type="entry name" value="Siroheme synthase middle domains-like"/>
    <property type="match status" value="1"/>
</dbReference>
<dbReference type="Proteomes" id="UP000606193">
    <property type="component" value="Unassembled WGS sequence"/>
</dbReference>
<keyword evidence="8" id="KW-1185">Reference proteome</keyword>
<keyword evidence="4" id="KW-0520">NAD</keyword>